<dbReference type="SUPFAM" id="SSF55816">
    <property type="entry name" value="5'-nucleotidase (syn. UDP-sugar hydrolase), C-terminal domain"/>
    <property type="match status" value="1"/>
</dbReference>
<dbReference type="InterPro" id="IPR036907">
    <property type="entry name" value="5'-Nucleotdase_C_sf"/>
</dbReference>
<dbReference type="GO" id="GO:0030288">
    <property type="term" value="C:outer membrane-bounded periplasmic space"/>
    <property type="evidence" value="ECO:0007669"/>
    <property type="project" value="TreeGrafter"/>
</dbReference>
<dbReference type="Pfam" id="PF02872">
    <property type="entry name" value="5_nucleotid_C"/>
    <property type="match status" value="1"/>
</dbReference>
<keyword evidence="1" id="KW-0547">Nucleotide-binding</keyword>
<dbReference type="InterPro" id="IPR006179">
    <property type="entry name" value="5_nucleotidase/apyrase"/>
</dbReference>
<dbReference type="PROSITE" id="PS51318">
    <property type="entry name" value="TAT"/>
    <property type="match status" value="1"/>
</dbReference>
<reference evidence="3" key="1">
    <citation type="submission" date="2017-01" db="EMBL/GenBank/DDBJ databases">
        <title>Organic matter influenced pyrite bioleaching process by altering metabolic model of acidophiles.</title>
        <authorList>
            <person name="Han Y."/>
            <person name="Zhao W."/>
            <person name="Huang Z."/>
        </authorList>
    </citation>
    <scope>NUCLEOTIDE SEQUENCE</scope>
    <source>
        <strain evidence="3">AcTIB-5biol</strain>
    </source>
</reference>
<dbReference type="Gene3D" id="3.90.780.10">
    <property type="entry name" value="5'-Nucleotidase, C-terminal domain"/>
    <property type="match status" value="1"/>
</dbReference>
<dbReference type="CDD" id="cd07411">
    <property type="entry name" value="MPP_SoxB_N"/>
    <property type="match status" value="1"/>
</dbReference>
<dbReference type="NCBIfam" id="TIGR04486">
    <property type="entry name" value="thiosulf_SoxB"/>
    <property type="match status" value="1"/>
</dbReference>
<dbReference type="InterPro" id="IPR030998">
    <property type="entry name" value="Thiosulf_SoxB"/>
</dbReference>
<dbReference type="InterPro" id="IPR006311">
    <property type="entry name" value="TAT_signal"/>
</dbReference>
<dbReference type="GO" id="GO:0000166">
    <property type="term" value="F:nucleotide binding"/>
    <property type="evidence" value="ECO:0007669"/>
    <property type="project" value="UniProtKB-KW"/>
</dbReference>
<dbReference type="PANTHER" id="PTHR11575:SF42">
    <property type="entry name" value="SULFUR OXIDATION PROTEIN SOXB"/>
    <property type="match status" value="1"/>
</dbReference>
<organism evidence="3">
    <name type="scientific">Acidithiobacillus caldus</name>
    <dbReference type="NCBI Taxonomy" id="33059"/>
    <lineage>
        <taxon>Bacteria</taxon>
        <taxon>Pseudomonadati</taxon>
        <taxon>Pseudomonadota</taxon>
        <taxon>Acidithiobacillia</taxon>
        <taxon>Acidithiobacillales</taxon>
        <taxon>Acidithiobacillaceae</taxon>
        <taxon>Acidithiobacillus</taxon>
    </lineage>
</organism>
<dbReference type="PRINTS" id="PR01607">
    <property type="entry name" value="APYRASEFAMLY"/>
</dbReference>
<dbReference type="Gene3D" id="3.60.21.10">
    <property type="match status" value="1"/>
</dbReference>
<sequence length="578" mass="64965">MNISRRDFMAIMGIAGASGFLAPSALASSWGSGSDPYDIPKYGNVTLLHITDTHAQLLPVWWREPGTNIGTRKQHEWGVTPHLVGNYKLDYYGIKAGTPEGYALSCLDFDTLAHKYGKIGGYSHIATLVKRYREQVGADRTLLFDGGDAWQGSATSLWTRGEDMVGAQNLLKEDYFVGHWEFTYGADRVEYLLKHKLKAKFLSQNVFTIPWDEPVFDPYDIREVNGVKVAVIGQSFPFTPIANPAYFIPKWSFGIHPGHMQKMVDECREKHHADVVVVLSHNGADVDKKMASQVNGIDIILGGHTHEIMGPKPVMVNKTIIINTSTNGKFLARFDLDVGKGKLKGWRFHYLPILSNMIPADKEMDDYIAKVRAPYAEKLAEPMAVTESLLYRRDNFNGTFDQLICNALREEMDCEAAFSPGFRWGYTKLPGETITMEDVMGQTAITYPQVTVTEYTGAELKNVMEQVADNLFNPDPYYIQGGDMIRVGNIQYTFDPSETINKRISDLRVGGKLVHASKKYKVAGWAAMQKVEGTPVWDIFAKWLKDQKTVRVDHRDLPVLTKNMRGNPGIAFPKEYDL</sequence>
<dbReference type="PANTHER" id="PTHR11575">
    <property type="entry name" value="5'-NUCLEOTIDASE-RELATED"/>
    <property type="match status" value="1"/>
</dbReference>
<keyword evidence="1" id="KW-0732">Signal</keyword>
<dbReference type="InterPro" id="IPR029052">
    <property type="entry name" value="Metallo-depent_PP-like"/>
</dbReference>
<name>A0A1V0PKV9_9PROT</name>
<dbReference type="InterPro" id="IPR041829">
    <property type="entry name" value="SoxB_N"/>
</dbReference>
<feature type="signal peptide" evidence="1">
    <location>
        <begin position="1"/>
        <end position="27"/>
    </location>
</feature>
<dbReference type="SUPFAM" id="SSF56300">
    <property type="entry name" value="Metallo-dependent phosphatases"/>
    <property type="match status" value="1"/>
</dbReference>
<protein>
    <submittedName>
        <fullName evidence="3">Thiosulfohydrolase SoxB</fullName>
    </submittedName>
</protein>
<proteinExistence type="inferred from homology"/>
<comment type="similarity">
    <text evidence="1">Belongs to the 5'-nucleotidase family.</text>
</comment>
<evidence type="ECO:0000259" key="2">
    <source>
        <dbReference type="Pfam" id="PF02872"/>
    </source>
</evidence>
<feature type="chain" id="PRO_5011835239" evidence="1">
    <location>
        <begin position="28"/>
        <end position="578"/>
    </location>
</feature>
<dbReference type="AlphaFoldDB" id="A0A1V0PKV9"/>
<evidence type="ECO:0000256" key="1">
    <source>
        <dbReference type="RuleBase" id="RU362119"/>
    </source>
</evidence>
<feature type="domain" description="5'-Nucleotidase C-terminal" evidence="2">
    <location>
        <begin position="397"/>
        <end position="528"/>
    </location>
</feature>
<dbReference type="GO" id="GO:0016787">
    <property type="term" value="F:hydrolase activity"/>
    <property type="evidence" value="ECO:0007669"/>
    <property type="project" value="UniProtKB-KW"/>
</dbReference>
<evidence type="ECO:0000313" key="3">
    <source>
        <dbReference type="EMBL" id="ARE29956.1"/>
    </source>
</evidence>
<accession>A0A1V0PKV9</accession>
<dbReference type="Gene3D" id="6.10.140.570">
    <property type="match status" value="1"/>
</dbReference>
<dbReference type="GO" id="GO:0009166">
    <property type="term" value="P:nucleotide catabolic process"/>
    <property type="evidence" value="ECO:0007669"/>
    <property type="project" value="InterPro"/>
</dbReference>
<dbReference type="InterPro" id="IPR008334">
    <property type="entry name" value="5'-Nucleotdase_C"/>
</dbReference>
<keyword evidence="1 3" id="KW-0378">Hydrolase</keyword>
<dbReference type="EMBL" id="KY454210">
    <property type="protein sequence ID" value="ARE29956.1"/>
    <property type="molecule type" value="Genomic_DNA"/>
</dbReference>